<accession>A0ABS1WR96</accession>
<dbReference type="InterPro" id="IPR023214">
    <property type="entry name" value="HAD_sf"/>
</dbReference>
<dbReference type="EMBL" id="JAEVLS010000001">
    <property type="protein sequence ID" value="MBM0103500.1"/>
    <property type="molecule type" value="Genomic_DNA"/>
</dbReference>
<dbReference type="Gene3D" id="3.40.50.1000">
    <property type="entry name" value="HAD superfamily/HAD-like"/>
    <property type="match status" value="1"/>
</dbReference>
<organism evidence="1 2">
    <name type="scientific">Steroidobacter gossypii</name>
    <dbReference type="NCBI Taxonomy" id="2805490"/>
    <lineage>
        <taxon>Bacteria</taxon>
        <taxon>Pseudomonadati</taxon>
        <taxon>Pseudomonadota</taxon>
        <taxon>Gammaproteobacteria</taxon>
        <taxon>Steroidobacterales</taxon>
        <taxon>Steroidobacteraceae</taxon>
        <taxon>Steroidobacter</taxon>
    </lineage>
</organism>
<sequence>MAAILARSRAARLSCRNQTIPAATTSSTNVPQPNSIDPRLPTLGACSLHSLPYHTAVVVPKKSRFHLSSSLISAAGSGPSLAHWEAIDTVLLDMDGTLLDLRFDNYFWLELVPERYAARHGLSVERAREVLRPMFATTQGTLDWYCTDFWSRQLSLDIAAMKHEIREHVRFLPGAEQFLRALRHKGVRIALVTNAHRDSLKVKATQTGLLNYFDVVFSSHSFGVPKEHPEFWRQLQAALQFDPARTLFVDDSHSVLRAAREHGIAHIFAISKPDTGMDKREVTEFMSVEAVSHLLEELSGRDHRPD</sequence>
<keyword evidence="2" id="KW-1185">Reference proteome</keyword>
<dbReference type="InterPro" id="IPR036412">
    <property type="entry name" value="HAD-like_sf"/>
</dbReference>
<dbReference type="PANTHER" id="PTHR43434">
    <property type="entry name" value="PHOSPHOGLYCOLATE PHOSPHATASE"/>
    <property type="match status" value="1"/>
</dbReference>
<dbReference type="InterPro" id="IPR006439">
    <property type="entry name" value="HAD-SF_hydro_IA"/>
</dbReference>
<gene>
    <name evidence="1" type="primary">yrfG</name>
    <name evidence="1" type="ORF">JM946_02040</name>
</gene>
<evidence type="ECO:0000313" key="1">
    <source>
        <dbReference type="EMBL" id="MBM0103500.1"/>
    </source>
</evidence>
<name>A0ABS1WR96_9GAMM</name>
<dbReference type="EC" id="3.1.3.5" evidence="1"/>
<reference evidence="1 2" key="1">
    <citation type="journal article" date="2021" name="Int. J. Syst. Evol. Microbiol.">
        <title>Steroidobacter gossypii sp. nov., isolated from soil of cotton cropping field.</title>
        <authorList>
            <person name="Huang R."/>
            <person name="Yang S."/>
            <person name="Zhen C."/>
            <person name="Liu W."/>
        </authorList>
    </citation>
    <scope>NUCLEOTIDE SEQUENCE [LARGE SCALE GENOMIC DNA]</scope>
    <source>
        <strain evidence="1 2">S1-65</strain>
    </source>
</reference>
<dbReference type="PRINTS" id="PR00413">
    <property type="entry name" value="HADHALOGNASE"/>
</dbReference>
<dbReference type="PANTHER" id="PTHR43434:SF3">
    <property type="entry name" value="GMP_IMP NUCLEOTIDASE YRFG"/>
    <property type="match status" value="1"/>
</dbReference>
<dbReference type="SFLD" id="SFLDS00003">
    <property type="entry name" value="Haloacid_Dehalogenase"/>
    <property type="match status" value="1"/>
</dbReference>
<dbReference type="Pfam" id="PF00702">
    <property type="entry name" value="Hydrolase"/>
    <property type="match status" value="1"/>
</dbReference>
<protein>
    <submittedName>
        <fullName evidence="1">GMP/IMP nucleotidase</fullName>
        <ecNumber evidence="1">3.1.3.5</ecNumber>
    </submittedName>
</protein>
<comment type="caution">
    <text evidence="1">The sequence shown here is derived from an EMBL/GenBank/DDBJ whole genome shotgun (WGS) entry which is preliminary data.</text>
</comment>
<dbReference type="SFLD" id="SFLDG01129">
    <property type="entry name" value="C1.5:_HAD__Beta-PGM__Phosphata"/>
    <property type="match status" value="1"/>
</dbReference>
<dbReference type="GO" id="GO:0008253">
    <property type="term" value="F:5'-nucleotidase activity"/>
    <property type="evidence" value="ECO:0007669"/>
    <property type="project" value="UniProtKB-EC"/>
</dbReference>
<dbReference type="NCBIfam" id="NF011564">
    <property type="entry name" value="PRK14988.1"/>
    <property type="match status" value="1"/>
</dbReference>
<keyword evidence="1" id="KW-0378">Hydrolase</keyword>
<dbReference type="NCBIfam" id="TIGR01509">
    <property type="entry name" value="HAD-SF-IA-v3"/>
    <property type="match status" value="1"/>
</dbReference>
<dbReference type="Proteomes" id="UP000661077">
    <property type="component" value="Unassembled WGS sequence"/>
</dbReference>
<evidence type="ECO:0000313" key="2">
    <source>
        <dbReference type="Proteomes" id="UP000661077"/>
    </source>
</evidence>
<proteinExistence type="predicted"/>
<dbReference type="InterPro" id="IPR050155">
    <property type="entry name" value="HAD-like_hydrolase_sf"/>
</dbReference>
<dbReference type="CDD" id="cd01427">
    <property type="entry name" value="HAD_like"/>
    <property type="match status" value="1"/>
</dbReference>
<dbReference type="SUPFAM" id="SSF56784">
    <property type="entry name" value="HAD-like"/>
    <property type="match status" value="1"/>
</dbReference>